<accession>A0A426XJ10</accession>
<dbReference type="EMBL" id="AMZH03020146">
    <property type="protein sequence ID" value="RRT39475.1"/>
    <property type="molecule type" value="Genomic_DNA"/>
</dbReference>
<proteinExistence type="predicted"/>
<evidence type="ECO:0000313" key="3">
    <source>
        <dbReference type="Proteomes" id="UP000287651"/>
    </source>
</evidence>
<organism evidence="2 3">
    <name type="scientific">Ensete ventricosum</name>
    <name type="common">Abyssinian banana</name>
    <name type="synonym">Musa ensete</name>
    <dbReference type="NCBI Taxonomy" id="4639"/>
    <lineage>
        <taxon>Eukaryota</taxon>
        <taxon>Viridiplantae</taxon>
        <taxon>Streptophyta</taxon>
        <taxon>Embryophyta</taxon>
        <taxon>Tracheophyta</taxon>
        <taxon>Spermatophyta</taxon>
        <taxon>Magnoliopsida</taxon>
        <taxon>Liliopsida</taxon>
        <taxon>Zingiberales</taxon>
        <taxon>Musaceae</taxon>
        <taxon>Ensete</taxon>
    </lineage>
</organism>
<dbReference type="Proteomes" id="UP000287651">
    <property type="component" value="Unassembled WGS sequence"/>
</dbReference>
<reference evidence="2 3" key="1">
    <citation type="journal article" date="2014" name="Agronomy (Basel)">
        <title>A Draft Genome Sequence for Ensete ventricosum, the Drought-Tolerant Tree Against Hunger.</title>
        <authorList>
            <person name="Harrison J."/>
            <person name="Moore K.A."/>
            <person name="Paszkiewicz K."/>
            <person name="Jones T."/>
            <person name="Grant M."/>
            <person name="Ambacheew D."/>
            <person name="Muzemil S."/>
            <person name="Studholme D.J."/>
        </authorList>
    </citation>
    <scope>NUCLEOTIDE SEQUENCE [LARGE SCALE GENOMIC DNA]</scope>
</reference>
<dbReference type="AlphaFoldDB" id="A0A426XJ10"/>
<gene>
    <name evidence="2" type="ORF">B296_00059102</name>
</gene>
<evidence type="ECO:0000313" key="2">
    <source>
        <dbReference type="EMBL" id="RRT39475.1"/>
    </source>
</evidence>
<evidence type="ECO:0000256" key="1">
    <source>
        <dbReference type="SAM" id="MobiDB-lite"/>
    </source>
</evidence>
<protein>
    <submittedName>
        <fullName evidence="2">Uncharacterized protein</fullName>
    </submittedName>
</protein>
<sequence>MKSGHLSVAIRFINGPGRTTRSPSLLSALTLSFLGSGDPSPTNSGNRRGCLPTSPPMATLKDVVVPRHVPSDGAV</sequence>
<feature type="region of interest" description="Disordered" evidence="1">
    <location>
        <begin position="36"/>
        <end position="75"/>
    </location>
</feature>
<name>A0A426XJ10_ENSVE</name>
<comment type="caution">
    <text evidence="2">The sequence shown here is derived from an EMBL/GenBank/DDBJ whole genome shotgun (WGS) entry which is preliminary data.</text>
</comment>